<feature type="transmembrane region" description="Helical" evidence="2">
    <location>
        <begin position="6"/>
        <end position="30"/>
    </location>
</feature>
<proteinExistence type="predicted"/>
<keyword evidence="2" id="KW-0472">Membrane</keyword>
<evidence type="ECO:0000313" key="4">
    <source>
        <dbReference type="Proteomes" id="UP000006054"/>
    </source>
</evidence>
<accession>I4AFT8</accession>
<keyword evidence="2" id="KW-0812">Transmembrane</keyword>
<dbReference type="EMBL" id="CP003345">
    <property type="protein sequence ID" value="AFM02823.1"/>
    <property type="molecule type" value="Genomic_DNA"/>
</dbReference>
<name>I4AFT8_BERLS</name>
<gene>
    <name evidence="3" type="ordered locus">Fleli_0342</name>
</gene>
<dbReference type="OrthoDB" id="9794557at2"/>
<dbReference type="HOGENOM" id="CLU_136707_0_1_10"/>
<sequence length="165" mass="18848" precursor="true">MAISKVKVISLSTVAVILLLFIGVGSFYYLGSFSTGDRAGVVIKVSQRGYIFKTWEGEMNLNDQGNTIEKFEFSVENDQTKVIEDLKDAALTGERIRISYVERYRTFSWRGDTKYFITEVVRQKGNNPENNELENTLDENIEENEKQNDNSNQEPVSTDTTLHDM</sequence>
<dbReference type="AlphaFoldDB" id="I4AFT8"/>
<evidence type="ECO:0000256" key="1">
    <source>
        <dbReference type="SAM" id="MobiDB-lite"/>
    </source>
</evidence>
<dbReference type="eggNOG" id="ENOG5031C6A">
    <property type="taxonomic scope" value="Bacteria"/>
</dbReference>
<feature type="region of interest" description="Disordered" evidence="1">
    <location>
        <begin position="143"/>
        <end position="165"/>
    </location>
</feature>
<evidence type="ECO:0000313" key="3">
    <source>
        <dbReference type="EMBL" id="AFM02823.1"/>
    </source>
</evidence>
<evidence type="ECO:0000256" key="2">
    <source>
        <dbReference type="SAM" id="Phobius"/>
    </source>
</evidence>
<dbReference type="RefSeq" id="WP_014796285.1">
    <property type="nucleotide sequence ID" value="NC_018018.1"/>
</dbReference>
<keyword evidence="2" id="KW-1133">Transmembrane helix</keyword>
<dbReference type="PATRIC" id="fig|880071.3.peg.326"/>
<feature type="compositionally biased region" description="Polar residues" evidence="1">
    <location>
        <begin position="149"/>
        <end position="165"/>
    </location>
</feature>
<reference evidence="4" key="1">
    <citation type="submission" date="2012-06" db="EMBL/GenBank/DDBJ databases">
        <title>The complete genome of Flexibacter litoralis DSM 6794.</title>
        <authorList>
            <person name="Lucas S."/>
            <person name="Copeland A."/>
            <person name="Lapidus A."/>
            <person name="Glavina del Rio T."/>
            <person name="Dalin E."/>
            <person name="Tice H."/>
            <person name="Bruce D."/>
            <person name="Goodwin L."/>
            <person name="Pitluck S."/>
            <person name="Peters L."/>
            <person name="Ovchinnikova G."/>
            <person name="Lu M."/>
            <person name="Kyrpides N."/>
            <person name="Mavromatis K."/>
            <person name="Ivanova N."/>
            <person name="Brettin T."/>
            <person name="Detter J.C."/>
            <person name="Han C."/>
            <person name="Larimer F."/>
            <person name="Land M."/>
            <person name="Hauser L."/>
            <person name="Markowitz V."/>
            <person name="Cheng J.-F."/>
            <person name="Hugenholtz P."/>
            <person name="Woyke T."/>
            <person name="Wu D."/>
            <person name="Spring S."/>
            <person name="Lang E."/>
            <person name="Kopitz M."/>
            <person name="Brambilla E."/>
            <person name="Klenk H.-P."/>
            <person name="Eisen J.A."/>
        </authorList>
    </citation>
    <scope>NUCLEOTIDE SEQUENCE [LARGE SCALE GENOMIC DNA]</scope>
    <source>
        <strain evidence="4">ATCC 23117 / DSM 6794 / NBRC 15988 / NCIMB 1366 / Sio-4</strain>
    </source>
</reference>
<protein>
    <recommendedName>
        <fullName evidence="5">6-phosphogluconate dehydrogenase</fullName>
    </recommendedName>
</protein>
<dbReference type="KEGG" id="fli:Fleli_0342"/>
<dbReference type="STRING" id="880071.Fleli_0342"/>
<organism evidence="3 4">
    <name type="scientific">Bernardetia litoralis (strain ATCC 23117 / DSM 6794 / NBRC 15988 / NCIMB 1366 / Fx l1 / Sio-4)</name>
    <name type="common">Flexibacter litoralis</name>
    <dbReference type="NCBI Taxonomy" id="880071"/>
    <lineage>
        <taxon>Bacteria</taxon>
        <taxon>Pseudomonadati</taxon>
        <taxon>Bacteroidota</taxon>
        <taxon>Cytophagia</taxon>
        <taxon>Cytophagales</taxon>
        <taxon>Bernardetiaceae</taxon>
        <taxon>Bernardetia</taxon>
    </lineage>
</organism>
<keyword evidence="4" id="KW-1185">Reference proteome</keyword>
<dbReference type="Proteomes" id="UP000006054">
    <property type="component" value="Chromosome"/>
</dbReference>
<evidence type="ECO:0008006" key="5">
    <source>
        <dbReference type="Google" id="ProtNLM"/>
    </source>
</evidence>